<evidence type="ECO:0000256" key="3">
    <source>
        <dbReference type="ARBA" id="ARBA00022448"/>
    </source>
</evidence>
<evidence type="ECO:0000256" key="5">
    <source>
        <dbReference type="ARBA" id="ARBA00022692"/>
    </source>
</evidence>
<dbReference type="InterPro" id="IPR002299">
    <property type="entry name" value="Porin_Neis"/>
</dbReference>
<gene>
    <name evidence="13" type="ORF">LMG26411_06301</name>
</gene>
<protein>
    <submittedName>
        <fullName evidence="13">Outer membrane porin protein</fullName>
    </submittedName>
</protein>
<dbReference type="CDD" id="cd00342">
    <property type="entry name" value="gram_neg_porins"/>
    <property type="match status" value="1"/>
</dbReference>
<keyword evidence="5" id="KW-0812">Transmembrane</keyword>
<evidence type="ECO:0000256" key="10">
    <source>
        <dbReference type="ARBA" id="ARBA00023237"/>
    </source>
</evidence>
<feature type="chain" id="PRO_5047435401" evidence="11">
    <location>
        <begin position="21"/>
        <end position="389"/>
    </location>
</feature>
<comment type="subcellular location">
    <subcellularLocation>
        <location evidence="1">Cell outer membrane</location>
        <topology evidence="1">Multi-pass membrane protein</topology>
    </subcellularLocation>
</comment>
<dbReference type="EMBL" id="CAJPVI010000051">
    <property type="protein sequence ID" value="CAG2158921.1"/>
    <property type="molecule type" value="Genomic_DNA"/>
</dbReference>
<feature type="signal peptide" evidence="11">
    <location>
        <begin position="1"/>
        <end position="20"/>
    </location>
</feature>
<name>A0ABN7Q9N4_9BURK</name>
<keyword evidence="14" id="KW-1185">Reference proteome</keyword>
<dbReference type="PRINTS" id="PR00184">
    <property type="entry name" value="NEISSPPORIN"/>
</dbReference>
<evidence type="ECO:0000256" key="6">
    <source>
        <dbReference type="ARBA" id="ARBA00022729"/>
    </source>
</evidence>
<evidence type="ECO:0000256" key="9">
    <source>
        <dbReference type="ARBA" id="ARBA00023136"/>
    </source>
</evidence>
<keyword evidence="10" id="KW-0998">Cell outer membrane</keyword>
<feature type="domain" description="Porin" evidence="12">
    <location>
        <begin position="8"/>
        <end position="355"/>
    </location>
</feature>
<dbReference type="Gene3D" id="2.40.160.10">
    <property type="entry name" value="Porin"/>
    <property type="match status" value="1"/>
</dbReference>
<organism evidence="13 14">
    <name type="scientific">Cupriavidus numazuensis</name>
    <dbReference type="NCBI Taxonomy" id="221992"/>
    <lineage>
        <taxon>Bacteria</taxon>
        <taxon>Pseudomonadati</taxon>
        <taxon>Pseudomonadota</taxon>
        <taxon>Betaproteobacteria</taxon>
        <taxon>Burkholderiales</taxon>
        <taxon>Burkholderiaceae</taxon>
        <taxon>Cupriavidus</taxon>
    </lineage>
</organism>
<sequence>MKVKQVTAAALLACAGAASAQTSVTLYGVVDVPVEFVNHLANAAPTINPVTGSVTQKPGGNRLGLASNGLSGSRFGLRGTEDLGGGLKALFVLESGVSVDTGNLQQAGRLFGRQAFVGLQSNTLGKLTLGRQYTALFDAFANASPMRYATLYEPLFLQLGTNAREDNVVKYTGVFGGLTTIAHYSFGVGVPTLGVTPISNGGNGEVPGNFRDNTAFGGALIYNAGNLGLSAAYDQWNAAVVAGSPGVAKKAGVSANYTFGPAKLVGGYRWGDTKDGNGVSLLRDDYYWVGVNYQATTALGLTLAYYYDNVKTLRVASTAPGTNPANPWQISFMTNYAFSKRTDVYVTAAYAKNSGLNVDTSANGFGSAYFLSQGNTNQLGVAAGIRHIF</sequence>
<dbReference type="InterPro" id="IPR050298">
    <property type="entry name" value="Gram-neg_bact_OMP"/>
</dbReference>
<evidence type="ECO:0000256" key="4">
    <source>
        <dbReference type="ARBA" id="ARBA00022452"/>
    </source>
</evidence>
<evidence type="ECO:0000313" key="14">
    <source>
        <dbReference type="Proteomes" id="UP000672657"/>
    </source>
</evidence>
<reference evidence="13 14" key="1">
    <citation type="submission" date="2021-03" db="EMBL/GenBank/DDBJ databases">
        <authorList>
            <person name="Peeters C."/>
        </authorList>
    </citation>
    <scope>NUCLEOTIDE SEQUENCE [LARGE SCALE GENOMIC DNA]</scope>
    <source>
        <strain evidence="13 14">LMG 26411</strain>
    </source>
</reference>
<comment type="subunit">
    <text evidence="2">Homotrimer.</text>
</comment>
<keyword evidence="3" id="KW-0813">Transport</keyword>
<dbReference type="PANTHER" id="PTHR34501:SF9">
    <property type="entry name" value="MAJOR OUTER MEMBRANE PROTEIN P.IA"/>
    <property type="match status" value="1"/>
</dbReference>
<dbReference type="PANTHER" id="PTHR34501">
    <property type="entry name" value="PROTEIN YDDL-RELATED"/>
    <property type="match status" value="1"/>
</dbReference>
<comment type="caution">
    <text evidence="13">The sequence shown here is derived from an EMBL/GenBank/DDBJ whole genome shotgun (WGS) entry which is preliminary data.</text>
</comment>
<evidence type="ECO:0000259" key="12">
    <source>
        <dbReference type="Pfam" id="PF13609"/>
    </source>
</evidence>
<keyword evidence="8" id="KW-0626">Porin</keyword>
<proteinExistence type="predicted"/>
<dbReference type="SUPFAM" id="SSF56935">
    <property type="entry name" value="Porins"/>
    <property type="match status" value="1"/>
</dbReference>
<dbReference type="Proteomes" id="UP000672657">
    <property type="component" value="Unassembled WGS sequence"/>
</dbReference>
<evidence type="ECO:0000313" key="13">
    <source>
        <dbReference type="EMBL" id="CAG2158921.1"/>
    </source>
</evidence>
<evidence type="ECO:0000256" key="1">
    <source>
        <dbReference type="ARBA" id="ARBA00004571"/>
    </source>
</evidence>
<evidence type="ECO:0000256" key="7">
    <source>
        <dbReference type="ARBA" id="ARBA00023065"/>
    </source>
</evidence>
<accession>A0ABN7Q9N4</accession>
<dbReference type="RefSeq" id="WP_211957133.1">
    <property type="nucleotide sequence ID" value="NZ_CAJPVI010000051.1"/>
</dbReference>
<evidence type="ECO:0000256" key="8">
    <source>
        <dbReference type="ARBA" id="ARBA00023114"/>
    </source>
</evidence>
<dbReference type="InterPro" id="IPR033900">
    <property type="entry name" value="Gram_neg_porin_domain"/>
</dbReference>
<keyword evidence="7" id="KW-0406">Ion transport</keyword>
<evidence type="ECO:0000256" key="2">
    <source>
        <dbReference type="ARBA" id="ARBA00011233"/>
    </source>
</evidence>
<keyword evidence="4" id="KW-1134">Transmembrane beta strand</keyword>
<dbReference type="InterPro" id="IPR023614">
    <property type="entry name" value="Porin_dom_sf"/>
</dbReference>
<keyword evidence="9" id="KW-0472">Membrane</keyword>
<dbReference type="Pfam" id="PF13609">
    <property type="entry name" value="Porin_4"/>
    <property type="match status" value="1"/>
</dbReference>
<evidence type="ECO:0000256" key="11">
    <source>
        <dbReference type="SAM" id="SignalP"/>
    </source>
</evidence>
<keyword evidence="6 11" id="KW-0732">Signal</keyword>